<evidence type="ECO:0000256" key="9">
    <source>
        <dbReference type="SAM" id="MobiDB-lite"/>
    </source>
</evidence>
<dbReference type="NCBIfam" id="NF008557">
    <property type="entry name" value="PRK11493.1"/>
    <property type="match status" value="1"/>
</dbReference>
<evidence type="ECO:0000256" key="4">
    <source>
        <dbReference type="ARBA" id="ARBA00022737"/>
    </source>
</evidence>
<dbReference type="InterPro" id="IPR001307">
    <property type="entry name" value="Thiosulphate_STrfase_CS"/>
</dbReference>
<accession>A0A1H6MCC9</accession>
<sequence>MARCRAVPGGVKLPKNRASTTEEAVTDDSRADDPRTLVSTDWLAAHLHDPDLRIIDGSWHMEATGRDAHAEYMAAHIPGARFFDIDAIADTRSPLPHMAPQPEMFVSRLRAMGIGDGHQVVIYDNSDVRSAARVWWTFRLMGKIDVAVLDGGFAKWRAEGREVEDLPPITRDRHMTVQRQAARVRDVTQVAAAAKLGDHVIIDARPAGRFRGDEPEPRPGLRQGHIPGSRNVPMGQIYNDDGTMKSVPELRAAFESGGVDLSRPAITTCGSGITAASLALALERLGKRDWSVYDGSWTEWGSYPDLKIETGDA</sequence>
<evidence type="ECO:0000259" key="10">
    <source>
        <dbReference type="PROSITE" id="PS50206"/>
    </source>
</evidence>
<dbReference type="SUPFAM" id="SSF52821">
    <property type="entry name" value="Rhodanese/Cell cycle control phosphatase"/>
    <property type="match status" value="2"/>
</dbReference>
<comment type="subcellular location">
    <subcellularLocation>
        <location evidence="1">Cytoplasm</location>
    </subcellularLocation>
</comment>
<dbReference type="PANTHER" id="PTHR11364">
    <property type="entry name" value="THIOSULFATE SULFERTANSFERASE"/>
    <property type="match status" value="1"/>
</dbReference>
<keyword evidence="3 11" id="KW-0808">Transferase</keyword>
<dbReference type="FunFam" id="3.40.250.10:FF:000001">
    <property type="entry name" value="Sulfurtransferase"/>
    <property type="match status" value="1"/>
</dbReference>
<dbReference type="PROSITE" id="PS50206">
    <property type="entry name" value="RHODANESE_3"/>
    <property type="match status" value="2"/>
</dbReference>
<dbReference type="EMBL" id="FNXG01000003">
    <property type="protein sequence ID" value="SEH95769.1"/>
    <property type="molecule type" value="Genomic_DNA"/>
</dbReference>
<keyword evidence="4" id="KW-0677">Repeat</keyword>
<dbReference type="Gene3D" id="3.40.250.10">
    <property type="entry name" value="Rhodanese-like domain"/>
    <property type="match status" value="2"/>
</dbReference>
<dbReference type="InterPro" id="IPR001763">
    <property type="entry name" value="Rhodanese-like_dom"/>
</dbReference>
<keyword evidence="11" id="KW-0670">Pyruvate</keyword>
<dbReference type="Pfam" id="PF00581">
    <property type="entry name" value="Rhodanese"/>
    <property type="match status" value="2"/>
</dbReference>
<dbReference type="Proteomes" id="UP000199125">
    <property type="component" value="Unassembled WGS sequence"/>
</dbReference>
<comment type="catalytic activity">
    <reaction evidence="5">
        <text>2-oxo-3-sulfanylpropanoate + [thioredoxin]-dithiol = [thioredoxin]-disulfide + hydrogen sulfide + pyruvate + H(+)</text>
        <dbReference type="Rhea" id="RHEA:21740"/>
        <dbReference type="Rhea" id="RHEA-COMP:10698"/>
        <dbReference type="Rhea" id="RHEA-COMP:10700"/>
        <dbReference type="ChEBI" id="CHEBI:15361"/>
        <dbReference type="ChEBI" id="CHEBI:15378"/>
        <dbReference type="ChEBI" id="CHEBI:29919"/>
        <dbReference type="ChEBI" id="CHEBI:29950"/>
        <dbReference type="ChEBI" id="CHEBI:50058"/>
        <dbReference type="ChEBI" id="CHEBI:57678"/>
        <dbReference type="EC" id="2.8.1.2"/>
    </reaction>
    <physiologicalReaction direction="left-to-right" evidence="5">
        <dbReference type="Rhea" id="RHEA:21741"/>
    </physiologicalReaction>
</comment>
<reference evidence="12" key="1">
    <citation type="submission" date="2016-10" db="EMBL/GenBank/DDBJ databases">
        <authorList>
            <person name="Varghese N."/>
            <person name="Submissions S."/>
        </authorList>
    </citation>
    <scope>NUCLEOTIDE SEQUENCE [LARGE SCALE GENOMIC DNA]</scope>
    <source>
        <strain evidence="12">DSM 11593</strain>
    </source>
</reference>
<evidence type="ECO:0000256" key="6">
    <source>
        <dbReference type="ARBA" id="ARBA00066832"/>
    </source>
</evidence>
<protein>
    <recommendedName>
        <fullName evidence="7">3-mercaptopyruvate sulfurtransferase</fullName>
        <ecNumber evidence="6">2.8.1.2</ecNumber>
    </recommendedName>
    <alternativeName>
        <fullName evidence="8">Rhodanese-like protein</fullName>
    </alternativeName>
</protein>
<dbReference type="InterPro" id="IPR045078">
    <property type="entry name" value="TST/MPST-like"/>
</dbReference>
<dbReference type="GO" id="GO:0004792">
    <property type="term" value="F:thiosulfate-cyanide sulfurtransferase activity"/>
    <property type="evidence" value="ECO:0007669"/>
    <property type="project" value="InterPro"/>
</dbReference>
<dbReference type="EC" id="2.8.1.2" evidence="6"/>
<dbReference type="FunFam" id="3.40.250.10:FF:000015">
    <property type="entry name" value="Sulfurtransferase"/>
    <property type="match status" value="1"/>
</dbReference>
<dbReference type="CDD" id="cd01449">
    <property type="entry name" value="TST_Repeat_2"/>
    <property type="match status" value="1"/>
</dbReference>
<dbReference type="InterPro" id="IPR036873">
    <property type="entry name" value="Rhodanese-like_dom_sf"/>
</dbReference>
<organism evidence="11 12">
    <name type="scientific">Paracoccus alkenifer</name>
    <dbReference type="NCBI Taxonomy" id="65735"/>
    <lineage>
        <taxon>Bacteria</taxon>
        <taxon>Pseudomonadati</taxon>
        <taxon>Pseudomonadota</taxon>
        <taxon>Alphaproteobacteria</taxon>
        <taxon>Rhodobacterales</taxon>
        <taxon>Paracoccaceae</taxon>
        <taxon>Paracoccus</taxon>
    </lineage>
</organism>
<keyword evidence="2" id="KW-0963">Cytoplasm</keyword>
<feature type="region of interest" description="Disordered" evidence="9">
    <location>
        <begin position="208"/>
        <end position="232"/>
    </location>
</feature>
<evidence type="ECO:0000256" key="8">
    <source>
        <dbReference type="ARBA" id="ARBA00078354"/>
    </source>
</evidence>
<evidence type="ECO:0000256" key="5">
    <source>
        <dbReference type="ARBA" id="ARBA00051793"/>
    </source>
</evidence>
<feature type="compositionally biased region" description="Basic and acidic residues" evidence="9">
    <location>
        <begin position="210"/>
        <end position="219"/>
    </location>
</feature>
<gene>
    <name evidence="11" type="ORF">SAMN04488075_1879</name>
</gene>
<dbReference type="GO" id="GO:0005737">
    <property type="term" value="C:cytoplasm"/>
    <property type="evidence" value="ECO:0007669"/>
    <property type="project" value="UniProtKB-SubCell"/>
</dbReference>
<name>A0A1H6MCC9_9RHOB</name>
<dbReference type="CDD" id="cd01448">
    <property type="entry name" value="TST_Repeat_1"/>
    <property type="match status" value="1"/>
</dbReference>
<evidence type="ECO:0000256" key="3">
    <source>
        <dbReference type="ARBA" id="ARBA00022679"/>
    </source>
</evidence>
<feature type="domain" description="Rhodanese" evidence="10">
    <location>
        <begin position="195"/>
        <end position="309"/>
    </location>
</feature>
<dbReference type="PANTHER" id="PTHR11364:SF27">
    <property type="entry name" value="SULFURTRANSFERASE"/>
    <property type="match status" value="1"/>
</dbReference>
<evidence type="ECO:0000313" key="12">
    <source>
        <dbReference type="Proteomes" id="UP000199125"/>
    </source>
</evidence>
<evidence type="ECO:0000256" key="7">
    <source>
        <dbReference type="ARBA" id="ARBA00070833"/>
    </source>
</evidence>
<feature type="domain" description="Rhodanese" evidence="10">
    <location>
        <begin position="48"/>
        <end position="165"/>
    </location>
</feature>
<dbReference type="AlphaFoldDB" id="A0A1H6MCC9"/>
<feature type="region of interest" description="Disordered" evidence="9">
    <location>
        <begin position="1"/>
        <end position="32"/>
    </location>
</feature>
<evidence type="ECO:0000256" key="1">
    <source>
        <dbReference type="ARBA" id="ARBA00004496"/>
    </source>
</evidence>
<evidence type="ECO:0000313" key="11">
    <source>
        <dbReference type="EMBL" id="SEH95769.1"/>
    </source>
</evidence>
<dbReference type="OrthoDB" id="9781034at2"/>
<proteinExistence type="predicted"/>
<dbReference type="SMART" id="SM00450">
    <property type="entry name" value="RHOD"/>
    <property type="match status" value="2"/>
</dbReference>
<dbReference type="STRING" id="65735.SAMN04488075_1879"/>
<evidence type="ECO:0000256" key="2">
    <source>
        <dbReference type="ARBA" id="ARBA00022490"/>
    </source>
</evidence>
<dbReference type="GO" id="GO:0016784">
    <property type="term" value="F:3-mercaptopyruvate sulfurtransferase activity"/>
    <property type="evidence" value="ECO:0007669"/>
    <property type="project" value="UniProtKB-EC"/>
</dbReference>
<dbReference type="PROSITE" id="PS00380">
    <property type="entry name" value="RHODANESE_1"/>
    <property type="match status" value="1"/>
</dbReference>
<keyword evidence="12" id="KW-1185">Reference proteome</keyword>